<proteinExistence type="predicted"/>
<dbReference type="Proteomes" id="UP001605261">
    <property type="component" value="Unassembled WGS sequence"/>
</dbReference>
<dbReference type="EMBL" id="JBHGCJ010000002">
    <property type="protein sequence ID" value="MFG6108315.1"/>
    <property type="molecule type" value="Genomic_DNA"/>
</dbReference>
<reference evidence="1 2" key="1">
    <citation type="submission" date="2024-09" db="EMBL/GenBank/DDBJ databases">
        <authorList>
            <consortium name="All-Russian atlas of soil microorganisms"/>
            <consortium name="as a basis for the search for new antimicrobial producers and enzymes with unique properties"/>
            <person name="Sokolova E.A."/>
            <person name="Voronina E.N."/>
        </authorList>
    </citation>
    <scope>NUCLEOTIDE SEQUENCE [LARGE SCALE GENOMIC DNA]</scope>
    <source>
        <strain evidence="1 2">AF-22b-331.1</strain>
    </source>
</reference>
<comment type="caution">
    <text evidence="1">The sequence shown here is derived from an EMBL/GenBank/DDBJ whole genome shotgun (WGS) entry which is preliminary data.</text>
</comment>
<name>A0ABW7CTP1_9GAMM</name>
<gene>
    <name evidence="1" type="ORF">ACEU0G_002252</name>
</gene>
<dbReference type="RefSeq" id="WP_394161454.1">
    <property type="nucleotide sequence ID" value="NZ_JBHGCJ010000002.1"/>
</dbReference>
<sequence>MDPLTTPDGSYLIVRVRLWRTTTPSLGEHGMQRLVNELMDARRAVKAAKTSGDAEALATGRQTVDNAKVGLGQRGPVWWTDGAPDRNRHLVKNSPYAGWFKNVDTRKTTPRKGSADAEG</sequence>
<keyword evidence="2" id="KW-1185">Reference proteome</keyword>
<evidence type="ECO:0000313" key="2">
    <source>
        <dbReference type="Proteomes" id="UP001605261"/>
    </source>
</evidence>
<organism evidence="1 2">
    <name type="scientific">Stenotrophomonas nematodicola</name>
    <dbReference type="NCBI Taxonomy" id="2656746"/>
    <lineage>
        <taxon>Bacteria</taxon>
        <taxon>Pseudomonadati</taxon>
        <taxon>Pseudomonadota</taxon>
        <taxon>Gammaproteobacteria</taxon>
        <taxon>Lysobacterales</taxon>
        <taxon>Lysobacteraceae</taxon>
        <taxon>Stenotrophomonas</taxon>
    </lineage>
</organism>
<accession>A0ABW7CTP1</accession>
<evidence type="ECO:0000313" key="1">
    <source>
        <dbReference type="EMBL" id="MFG6108315.1"/>
    </source>
</evidence>
<protein>
    <submittedName>
        <fullName evidence="1">Uncharacterized protein</fullName>
    </submittedName>
</protein>